<sequence>MTEAQGTTETAAKKPWYKKLWIWGIVLAVLVVGGIGNLATGDEREAAQINATPTPAATEPPEPTEPTEAAEEPVPEPEPTVDEDARSAAFEQAIRDAFGGQEYSEVFASDPTLWYGWISGVRTQGSNGYVTLQVGSGSPDRDDLGERAADALPRLLPAEATADIDWIIVEDASGVVIAQSRTH</sequence>
<evidence type="ECO:0000313" key="3">
    <source>
        <dbReference type="EMBL" id="RZT59332.1"/>
    </source>
</evidence>
<evidence type="ECO:0000256" key="1">
    <source>
        <dbReference type="SAM" id="MobiDB-lite"/>
    </source>
</evidence>
<name>A0A4Q7TJA7_9MICO</name>
<dbReference type="Proteomes" id="UP000292408">
    <property type="component" value="Unassembled WGS sequence"/>
</dbReference>
<keyword evidence="4" id="KW-1185">Reference proteome</keyword>
<dbReference type="AlphaFoldDB" id="A0A4Q7TJA7"/>
<dbReference type="OrthoDB" id="5197325at2"/>
<feature type="compositionally biased region" description="Acidic residues" evidence="1">
    <location>
        <begin position="68"/>
        <end position="82"/>
    </location>
</feature>
<feature type="transmembrane region" description="Helical" evidence="2">
    <location>
        <begin position="20"/>
        <end position="39"/>
    </location>
</feature>
<gene>
    <name evidence="3" type="ORF">EV140_1937</name>
</gene>
<dbReference type="EMBL" id="SGXT01000016">
    <property type="protein sequence ID" value="RZT59332.1"/>
    <property type="molecule type" value="Genomic_DNA"/>
</dbReference>
<keyword evidence="2" id="KW-0812">Transmembrane</keyword>
<organism evidence="3 4">
    <name type="scientific">Microcella alkaliphila</name>
    <dbReference type="NCBI Taxonomy" id="279828"/>
    <lineage>
        <taxon>Bacteria</taxon>
        <taxon>Bacillati</taxon>
        <taxon>Actinomycetota</taxon>
        <taxon>Actinomycetes</taxon>
        <taxon>Micrococcales</taxon>
        <taxon>Microbacteriaceae</taxon>
        <taxon>Microcella</taxon>
    </lineage>
</organism>
<evidence type="ECO:0000256" key="2">
    <source>
        <dbReference type="SAM" id="Phobius"/>
    </source>
</evidence>
<dbReference type="RefSeq" id="WP_130283369.1">
    <property type="nucleotide sequence ID" value="NZ_SGXT01000016.1"/>
</dbReference>
<reference evidence="3 4" key="1">
    <citation type="journal article" date="2015" name="Stand. Genomic Sci.">
        <title>Genomic Encyclopedia of Bacterial and Archaeal Type Strains, Phase III: the genomes of soil and plant-associated and newly described type strains.</title>
        <authorList>
            <person name="Whitman W.B."/>
            <person name="Woyke T."/>
            <person name="Klenk H.P."/>
            <person name="Zhou Y."/>
            <person name="Lilburn T.G."/>
            <person name="Beck B.J."/>
            <person name="De Vos P."/>
            <person name="Vandamme P."/>
            <person name="Eisen J.A."/>
            <person name="Garrity G."/>
            <person name="Hugenholtz P."/>
            <person name="Kyrpides N.C."/>
        </authorList>
    </citation>
    <scope>NUCLEOTIDE SEQUENCE [LARGE SCALE GENOMIC DNA]</scope>
    <source>
        <strain evidence="3 4">AC4r</strain>
    </source>
</reference>
<evidence type="ECO:0000313" key="4">
    <source>
        <dbReference type="Proteomes" id="UP000292408"/>
    </source>
</evidence>
<keyword evidence="2" id="KW-1133">Transmembrane helix</keyword>
<feature type="region of interest" description="Disordered" evidence="1">
    <location>
        <begin position="51"/>
        <end position="87"/>
    </location>
</feature>
<protein>
    <submittedName>
        <fullName evidence="3">Uncharacterized protein</fullName>
    </submittedName>
</protein>
<accession>A0A4Q7TJA7</accession>
<proteinExistence type="predicted"/>
<keyword evidence="2" id="KW-0472">Membrane</keyword>
<comment type="caution">
    <text evidence="3">The sequence shown here is derived from an EMBL/GenBank/DDBJ whole genome shotgun (WGS) entry which is preliminary data.</text>
</comment>